<dbReference type="PANTHER" id="PTHR43757:SF2">
    <property type="entry name" value="AMINOMETHYLTRANSFERASE, MITOCHONDRIAL"/>
    <property type="match status" value="1"/>
</dbReference>
<dbReference type="InterPro" id="IPR028896">
    <property type="entry name" value="GcvT/YgfZ/DmdA"/>
</dbReference>
<name>A0A562PBT1_9HYPH</name>
<dbReference type="Pfam" id="PF01571">
    <property type="entry name" value="GCV_T"/>
    <property type="match status" value="1"/>
</dbReference>
<keyword evidence="2" id="KW-0808">Transferase</keyword>
<dbReference type="Proteomes" id="UP000317122">
    <property type="component" value="Unassembled WGS sequence"/>
</dbReference>
<keyword evidence="2" id="KW-0489">Methyltransferase</keyword>
<comment type="caution">
    <text evidence="2">The sequence shown here is derived from an EMBL/GenBank/DDBJ whole genome shotgun (WGS) entry which is preliminary data.</text>
</comment>
<evidence type="ECO:0000313" key="3">
    <source>
        <dbReference type="Proteomes" id="UP000317122"/>
    </source>
</evidence>
<evidence type="ECO:0000313" key="2">
    <source>
        <dbReference type="EMBL" id="TWI41922.1"/>
    </source>
</evidence>
<dbReference type="InterPro" id="IPR006222">
    <property type="entry name" value="GCVT_N"/>
</dbReference>
<dbReference type="GO" id="GO:0032259">
    <property type="term" value="P:methylation"/>
    <property type="evidence" value="ECO:0007669"/>
    <property type="project" value="UniProtKB-KW"/>
</dbReference>
<dbReference type="AlphaFoldDB" id="A0A562PBT1"/>
<dbReference type="GO" id="GO:0008168">
    <property type="term" value="F:methyltransferase activity"/>
    <property type="evidence" value="ECO:0007669"/>
    <property type="project" value="UniProtKB-KW"/>
</dbReference>
<reference evidence="2 3" key="1">
    <citation type="journal article" date="2015" name="Stand. Genomic Sci.">
        <title>Genomic Encyclopedia of Bacterial and Archaeal Type Strains, Phase III: the genomes of soil and plant-associated and newly described type strains.</title>
        <authorList>
            <person name="Whitman W.B."/>
            <person name="Woyke T."/>
            <person name="Klenk H.P."/>
            <person name="Zhou Y."/>
            <person name="Lilburn T.G."/>
            <person name="Beck B.J."/>
            <person name="De Vos P."/>
            <person name="Vandamme P."/>
            <person name="Eisen J.A."/>
            <person name="Garrity G."/>
            <person name="Hugenholtz P."/>
            <person name="Kyrpides N.C."/>
        </authorList>
    </citation>
    <scope>NUCLEOTIDE SEQUENCE [LARGE SCALE GENOMIC DNA]</scope>
    <source>
        <strain evidence="2 3">CGMCC 1.2546</strain>
    </source>
</reference>
<sequence>MTKRNLEQLLRETDNTVDMLRNSQIGAYIYPVVPNEFTSWRDEQWAWRNTAVLFDQTHHMAELMIEGSDALKLISHLGINSFENFPVNRAKQFVPTSYSGHVIGDVILFHLARNQLLIVGRVPTINWVEFHGKTGGYNVQMERDDRSPSRPGPKAVVRKRYRYQVQGPNAWKILEKLNGGPIPDVKFFTMDAINIADRKVRCLRHGMSGAPGLEIWGPYEEADEIRDMIFEAGKEFGIRLCGSRAYATNTLESGWIPSPLPAVYTDERMKSYREYLPADGYEGGGSIGGSFASKNIEDYYVTPYELGYGPFVKFDHDFIGREALEKIAGKPHRKKVTFAWNADDVAKVFRSFFEPGIENYKYIDVPNANYASANYDIIRNGSKKMVGFSMFSGYSYNERSYLSLGIVDSNIQIGDVLTLVWGEENGGTKKTTVEPHKQTEIRVKVSPAPYSREVRENYAESWRTRQATE</sequence>
<keyword evidence="3" id="KW-1185">Reference proteome</keyword>
<gene>
    <name evidence="2" type="ORF">IQ26_00846</name>
</gene>
<proteinExistence type="predicted"/>
<dbReference type="PANTHER" id="PTHR43757">
    <property type="entry name" value="AMINOMETHYLTRANSFERASE"/>
    <property type="match status" value="1"/>
</dbReference>
<dbReference type="OrthoDB" id="9800828at2"/>
<dbReference type="EMBL" id="VLKT01000004">
    <property type="protein sequence ID" value="TWI41922.1"/>
    <property type="molecule type" value="Genomic_DNA"/>
</dbReference>
<accession>A0A562PBT1</accession>
<organism evidence="2 3">
    <name type="scientific">Mesorhizobium tianshanense</name>
    <dbReference type="NCBI Taxonomy" id="39844"/>
    <lineage>
        <taxon>Bacteria</taxon>
        <taxon>Pseudomonadati</taxon>
        <taxon>Pseudomonadota</taxon>
        <taxon>Alphaproteobacteria</taxon>
        <taxon>Hyphomicrobiales</taxon>
        <taxon>Phyllobacteriaceae</taxon>
        <taxon>Mesorhizobium</taxon>
    </lineage>
</organism>
<dbReference type="SUPFAM" id="SSF103025">
    <property type="entry name" value="Folate-binding domain"/>
    <property type="match status" value="1"/>
</dbReference>
<dbReference type="Gene3D" id="3.30.1360.120">
    <property type="entry name" value="Probable tRNA modification gtpase trme, domain 1"/>
    <property type="match status" value="1"/>
</dbReference>
<dbReference type="InterPro" id="IPR027266">
    <property type="entry name" value="TrmE/GcvT-like"/>
</dbReference>
<feature type="domain" description="GCVT N-terminal" evidence="1">
    <location>
        <begin position="34"/>
        <end position="256"/>
    </location>
</feature>
<evidence type="ECO:0000259" key="1">
    <source>
        <dbReference type="Pfam" id="PF01571"/>
    </source>
</evidence>
<dbReference type="RefSeq" id="WP_145713994.1">
    <property type="nucleotide sequence ID" value="NZ_BSPF01000003.1"/>
</dbReference>
<protein>
    <submittedName>
        <fullName evidence="2">Vanillate/3-O-methylgallate O-demethylase</fullName>
    </submittedName>
</protein>